<protein>
    <submittedName>
        <fullName evidence="2">PH domain-containing protein</fullName>
    </submittedName>
</protein>
<keyword evidence="3" id="KW-1185">Reference proteome</keyword>
<dbReference type="InterPro" id="IPR037063">
    <property type="entry name" value="PHb_sf"/>
</dbReference>
<reference evidence="3" key="1">
    <citation type="submission" date="2019-09" db="EMBL/GenBank/DDBJ databases">
        <title>Draft genome sequence assemblies of isolates from the urinary tract.</title>
        <authorList>
            <person name="Mores C.R."/>
            <person name="Putonti C."/>
            <person name="Wolfe A.J."/>
        </authorList>
    </citation>
    <scope>NUCLEOTIDE SEQUENCE [LARGE SCALE GENOMIC DNA]</scope>
    <source>
        <strain evidence="3">UMB8614</strain>
    </source>
</reference>
<dbReference type="InterPro" id="IPR012544">
    <property type="entry name" value="PHb"/>
</dbReference>
<dbReference type="SUPFAM" id="SSF50729">
    <property type="entry name" value="PH domain-like"/>
    <property type="match status" value="1"/>
</dbReference>
<sequence>MAFNLSNLMQGALGNFSQKDQQELNEEYGDFLFKDEEIYSGYQLVRDAIIFTNIRIILVDKQGASGKKTALRSLYLSHIVDVEMESAGLAFDDSEITITYLKNIYRRPREEDTQNLTFEFPKQTDILPLYRFLGNLVVENRREINQS</sequence>
<evidence type="ECO:0000313" key="2">
    <source>
        <dbReference type="EMBL" id="KAA9239438.1"/>
    </source>
</evidence>
<dbReference type="Proteomes" id="UP000326476">
    <property type="component" value="Unassembled WGS sequence"/>
</dbReference>
<name>A0A5N1BH63_9LACT</name>
<gene>
    <name evidence="2" type="ORF">F6I34_06565</name>
</gene>
<dbReference type="RefSeq" id="WP_111821556.1">
    <property type="nucleotide sequence ID" value="NZ_QMGY01000001.1"/>
</dbReference>
<organism evidence="2 3">
    <name type="scientific">Aerococcus tenax</name>
    <dbReference type="NCBI Taxonomy" id="3078812"/>
    <lineage>
        <taxon>Bacteria</taxon>
        <taxon>Bacillati</taxon>
        <taxon>Bacillota</taxon>
        <taxon>Bacilli</taxon>
        <taxon>Lactobacillales</taxon>
        <taxon>Aerococcaceae</taxon>
        <taxon>Aerococcus</taxon>
    </lineage>
</organism>
<feature type="domain" description="Bacterial Pleckstrin homology" evidence="1">
    <location>
        <begin position="8"/>
        <end position="136"/>
    </location>
</feature>
<dbReference type="Pfam" id="PF08000">
    <property type="entry name" value="bPH_1"/>
    <property type="match status" value="1"/>
</dbReference>
<dbReference type="Gene3D" id="2.30.29.50">
    <property type="entry name" value="Bacterial Pleckstrin homology domain"/>
    <property type="match status" value="1"/>
</dbReference>
<comment type="caution">
    <text evidence="2">The sequence shown here is derived from an EMBL/GenBank/DDBJ whole genome shotgun (WGS) entry which is preliminary data.</text>
</comment>
<evidence type="ECO:0000313" key="3">
    <source>
        <dbReference type="Proteomes" id="UP000326476"/>
    </source>
</evidence>
<dbReference type="EMBL" id="VYVN01000016">
    <property type="protein sequence ID" value="KAA9239438.1"/>
    <property type="molecule type" value="Genomic_DNA"/>
</dbReference>
<proteinExistence type="predicted"/>
<accession>A0A5N1BH63</accession>
<evidence type="ECO:0000259" key="1">
    <source>
        <dbReference type="Pfam" id="PF08000"/>
    </source>
</evidence>
<dbReference type="AlphaFoldDB" id="A0A5N1BH63"/>